<reference evidence="1" key="1">
    <citation type="journal article" date="2015" name="Nature">
        <title>Complex archaea that bridge the gap between prokaryotes and eukaryotes.</title>
        <authorList>
            <person name="Spang A."/>
            <person name="Saw J.H."/>
            <person name="Jorgensen S.L."/>
            <person name="Zaremba-Niedzwiedzka K."/>
            <person name="Martijn J."/>
            <person name="Lind A.E."/>
            <person name="van Eijk R."/>
            <person name="Schleper C."/>
            <person name="Guy L."/>
            <person name="Ettema T.J."/>
        </authorList>
    </citation>
    <scope>NUCLEOTIDE SEQUENCE</scope>
</reference>
<comment type="caution">
    <text evidence="1">The sequence shown here is derived from an EMBL/GenBank/DDBJ whole genome shotgun (WGS) entry which is preliminary data.</text>
</comment>
<dbReference type="AlphaFoldDB" id="A0A0F9V3F7"/>
<protein>
    <submittedName>
        <fullName evidence="1">Uncharacterized protein</fullName>
    </submittedName>
</protein>
<proteinExistence type="predicted"/>
<dbReference type="EMBL" id="LAZR01000051">
    <property type="protein sequence ID" value="KKN98519.1"/>
    <property type="molecule type" value="Genomic_DNA"/>
</dbReference>
<evidence type="ECO:0000313" key="1">
    <source>
        <dbReference type="EMBL" id="KKN98519.1"/>
    </source>
</evidence>
<sequence>MIEELVYNPRVRQEITKLWPKATFEDASDMVHEGRFSVKIQDIEEDEFYEKAVKEGWSVVCLGFMLRIKDEEFKRKVEGWLGRPLVKVKEVKPVAPAKMHKCFECKDYGIHDTNGGYCKRTGLKPPKEMGCWS</sequence>
<organism evidence="1">
    <name type="scientific">marine sediment metagenome</name>
    <dbReference type="NCBI Taxonomy" id="412755"/>
    <lineage>
        <taxon>unclassified sequences</taxon>
        <taxon>metagenomes</taxon>
        <taxon>ecological metagenomes</taxon>
    </lineage>
</organism>
<gene>
    <name evidence="1" type="ORF">LCGC14_0146300</name>
</gene>
<accession>A0A0F9V3F7</accession>
<name>A0A0F9V3F7_9ZZZZ</name>